<dbReference type="InterPro" id="IPR029018">
    <property type="entry name" value="Hex-like_dom2"/>
</dbReference>
<accession>A0ABW1G7D5</accession>
<protein>
    <submittedName>
        <fullName evidence="3">Uncharacterized protein</fullName>
    </submittedName>
</protein>
<evidence type="ECO:0000313" key="4">
    <source>
        <dbReference type="Proteomes" id="UP001596174"/>
    </source>
</evidence>
<dbReference type="Proteomes" id="UP001596174">
    <property type="component" value="Unassembled WGS sequence"/>
</dbReference>
<organism evidence="3 4">
    <name type="scientific">Streptacidiphilus monticola</name>
    <dbReference type="NCBI Taxonomy" id="2161674"/>
    <lineage>
        <taxon>Bacteria</taxon>
        <taxon>Bacillati</taxon>
        <taxon>Actinomycetota</taxon>
        <taxon>Actinomycetes</taxon>
        <taxon>Kitasatosporales</taxon>
        <taxon>Streptomycetaceae</taxon>
        <taxon>Streptacidiphilus</taxon>
    </lineage>
</organism>
<dbReference type="EMBL" id="JBHSQJ010000106">
    <property type="protein sequence ID" value="MFC5910273.1"/>
    <property type="molecule type" value="Genomic_DNA"/>
</dbReference>
<proteinExistence type="predicted"/>
<sequence length="216" mass="21486">MDHRPPAADGLVAALGSSLRRQLAQRSTLHSVAYSAPGLTVRRTAARTARRLAPETADRLIAQFKGTAPLLEPVRRRGRALRASAALTVAAVVGSLAVGPDTALAQDRGPLTASSTTATAGQPTGAIYPKPQSQQAYGTATPLTSRVVLVAPAGVDAAALAALRSALGAAGVRDVESADAETAPRAGVLTVYLGGASEGAGRGADRALGALAAAGG</sequence>
<evidence type="ECO:0000313" key="3">
    <source>
        <dbReference type="EMBL" id="MFC5910273.1"/>
    </source>
</evidence>
<name>A0ABW1G7D5_9ACTN</name>
<gene>
    <name evidence="3" type="ORF">ACFP3V_24005</name>
</gene>
<comment type="caution">
    <text evidence="3">The sequence shown here is derived from an EMBL/GenBank/DDBJ whole genome shotgun (WGS) entry which is preliminary data.</text>
</comment>
<feature type="compositionally biased region" description="Polar residues" evidence="2">
    <location>
        <begin position="112"/>
        <end position="122"/>
    </location>
</feature>
<dbReference type="Gene3D" id="3.30.379.10">
    <property type="entry name" value="Chitobiase/beta-hexosaminidase domain 2-like"/>
    <property type="match status" value="1"/>
</dbReference>
<evidence type="ECO:0000256" key="2">
    <source>
        <dbReference type="SAM" id="MobiDB-lite"/>
    </source>
</evidence>
<evidence type="ECO:0000256" key="1">
    <source>
        <dbReference type="ARBA" id="ARBA00022801"/>
    </source>
</evidence>
<keyword evidence="4" id="KW-1185">Reference proteome</keyword>
<reference evidence="4" key="1">
    <citation type="journal article" date="2019" name="Int. J. Syst. Evol. Microbiol.">
        <title>The Global Catalogue of Microorganisms (GCM) 10K type strain sequencing project: providing services to taxonomists for standard genome sequencing and annotation.</title>
        <authorList>
            <consortium name="The Broad Institute Genomics Platform"/>
            <consortium name="The Broad Institute Genome Sequencing Center for Infectious Disease"/>
            <person name="Wu L."/>
            <person name="Ma J."/>
        </authorList>
    </citation>
    <scope>NUCLEOTIDE SEQUENCE [LARGE SCALE GENOMIC DNA]</scope>
    <source>
        <strain evidence="4">JCM 4816</strain>
    </source>
</reference>
<feature type="non-terminal residue" evidence="3">
    <location>
        <position position="216"/>
    </location>
</feature>
<feature type="region of interest" description="Disordered" evidence="2">
    <location>
        <begin position="106"/>
        <end position="125"/>
    </location>
</feature>
<keyword evidence="1" id="KW-0378">Hydrolase</keyword>